<dbReference type="OrthoDB" id="9782650at2"/>
<evidence type="ECO:0000313" key="2">
    <source>
        <dbReference type="EMBL" id="PWG05885.1"/>
    </source>
</evidence>
<protein>
    <recommendedName>
        <fullName evidence="4">MetA-pathway of phenol degradation</fullName>
    </recommendedName>
</protein>
<feature type="chain" id="PRO_5015712470" description="MetA-pathway of phenol degradation" evidence="1">
    <location>
        <begin position="19"/>
        <end position="279"/>
    </location>
</feature>
<gene>
    <name evidence="2" type="ORF">DIS07_05435</name>
</gene>
<sequence>MKHLTKLLFLFISISAFSQSPWTQKEGKFYTQLSFTTISNYDTLFGDPDYSNFGNYTDNTFQFYGEYGLNDKTTLIVNLPLKNISIKGFEDPRVSCINCGQDYKKPALGNIEIGVKRNFSNKNWLLSGQVSLEANTGSYEPTSGIRTGYDAWTLTPLFLAGKSFGKTYLQTFAGANIRTNDYSSNFKVGGELGHKISKSIWVVGFLDIVKSFKNGNIALPTENTFTGLYVNDQEYGAFGLKGIGEFSDNFGVTASFASAFFGNNVPKKAAINFGVYRKF</sequence>
<reference evidence="2 3" key="1">
    <citation type="submission" date="2018-05" db="EMBL/GenBank/DDBJ databases">
        <title>Polaribacter aquimarinus sp. nov., isolated from sediment in a sediment of sea.</title>
        <authorList>
            <person name="Lu D."/>
        </authorList>
    </citation>
    <scope>NUCLEOTIDE SEQUENCE [LARGE SCALE GENOMIC DNA]</scope>
    <source>
        <strain evidence="2 3">ZY113</strain>
    </source>
</reference>
<feature type="signal peptide" evidence="1">
    <location>
        <begin position="1"/>
        <end position="18"/>
    </location>
</feature>
<comment type="caution">
    <text evidence="2">The sequence shown here is derived from an EMBL/GenBank/DDBJ whole genome shotgun (WGS) entry which is preliminary data.</text>
</comment>
<accession>A0A2U2JC46</accession>
<dbReference type="EMBL" id="QFFG01000002">
    <property type="protein sequence ID" value="PWG05885.1"/>
    <property type="molecule type" value="Genomic_DNA"/>
</dbReference>
<evidence type="ECO:0000313" key="3">
    <source>
        <dbReference type="Proteomes" id="UP000245670"/>
    </source>
</evidence>
<proteinExistence type="predicted"/>
<keyword evidence="3" id="KW-1185">Reference proteome</keyword>
<evidence type="ECO:0008006" key="4">
    <source>
        <dbReference type="Google" id="ProtNLM"/>
    </source>
</evidence>
<evidence type="ECO:0000256" key="1">
    <source>
        <dbReference type="SAM" id="SignalP"/>
    </source>
</evidence>
<organism evidence="2 3">
    <name type="scientific">Polaribacter aquimarinus</name>
    <dbReference type="NCBI Taxonomy" id="2100726"/>
    <lineage>
        <taxon>Bacteria</taxon>
        <taxon>Pseudomonadati</taxon>
        <taxon>Bacteroidota</taxon>
        <taxon>Flavobacteriia</taxon>
        <taxon>Flavobacteriales</taxon>
        <taxon>Flavobacteriaceae</taxon>
    </lineage>
</organism>
<dbReference type="AlphaFoldDB" id="A0A2U2JC46"/>
<keyword evidence="1" id="KW-0732">Signal</keyword>
<dbReference type="RefSeq" id="WP_109404217.1">
    <property type="nucleotide sequence ID" value="NZ_QFFG01000002.1"/>
</dbReference>
<name>A0A2U2JC46_9FLAO</name>
<dbReference type="Proteomes" id="UP000245670">
    <property type="component" value="Unassembled WGS sequence"/>
</dbReference>